<protein>
    <submittedName>
        <fullName evidence="1">Osmotically inducible protein C</fullName>
    </submittedName>
</protein>
<dbReference type="PANTHER" id="PTHR34352">
    <property type="entry name" value="PROTEIN YHFA"/>
    <property type="match status" value="1"/>
</dbReference>
<evidence type="ECO:0000313" key="1">
    <source>
        <dbReference type="EMBL" id="ORC37914.1"/>
    </source>
</evidence>
<dbReference type="STRING" id="1963862.B4O97_02640"/>
<dbReference type="Proteomes" id="UP000192343">
    <property type="component" value="Unassembled WGS sequence"/>
</dbReference>
<dbReference type="InterPro" id="IPR015946">
    <property type="entry name" value="KH_dom-like_a/b"/>
</dbReference>
<sequence>MKQTISCEWKGEMAFESRLGNHTVRMDADAESGGSDSGVRPKPLLLTALAGCSGMDVAAMLSKMRQPLSFFNMQVDAETSEEHPKTYTRIELVYQFKKSDGLDESKVEKAVKLSQEKYCGVSAMLKEASDLSFRIEYLD</sequence>
<organism evidence="1 2">
    <name type="scientific">Marispirochaeta aestuarii</name>
    <dbReference type="NCBI Taxonomy" id="1963862"/>
    <lineage>
        <taxon>Bacteria</taxon>
        <taxon>Pseudomonadati</taxon>
        <taxon>Spirochaetota</taxon>
        <taxon>Spirochaetia</taxon>
        <taxon>Spirochaetales</taxon>
        <taxon>Spirochaetaceae</taxon>
        <taxon>Marispirochaeta</taxon>
    </lineage>
</organism>
<evidence type="ECO:0000313" key="2">
    <source>
        <dbReference type="Proteomes" id="UP000192343"/>
    </source>
</evidence>
<keyword evidence="2" id="KW-1185">Reference proteome</keyword>
<dbReference type="OrthoDB" id="9804010at2"/>
<dbReference type="InterPro" id="IPR036102">
    <property type="entry name" value="OsmC/Ohrsf"/>
</dbReference>
<proteinExistence type="predicted"/>
<dbReference type="AlphaFoldDB" id="A0A1Y1S276"/>
<name>A0A1Y1S276_9SPIO</name>
<dbReference type="SUPFAM" id="SSF82784">
    <property type="entry name" value="OsmC-like"/>
    <property type="match status" value="1"/>
</dbReference>
<comment type="caution">
    <text evidence="1">The sequence shown here is derived from an EMBL/GenBank/DDBJ whole genome shotgun (WGS) entry which is preliminary data.</text>
</comment>
<dbReference type="Gene3D" id="3.30.300.20">
    <property type="match status" value="1"/>
</dbReference>
<dbReference type="EMBL" id="MWQY01000002">
    <property type="protein sequence ID" value="ORC37914.1"/>
    <property type="molecule type" value="Genomic_DNA"/>
</dbReference>
<accession>A0A1Y1S276</accession>
<dbReference type="InterPro" id="IPR003718">
    <property type="entry name" value="OsmC/Ohr_fam"/>
</dbReference>
<dbReference type="RefSeq" id="WP_083048045.1">
    <property type="nucleotide sequence ID" value="NZ_CAXXQO010000003.1"/>
</dbReference>
<gene>
    <name evidence="1" type="ORF">B4O97_02640</name>
</gene>
<dbReference type="PANTHER" id="PTHR34352:SF1">
    <property type="entry name" value="PROTEIN YHFA"/>
    <property type="match status" value="1"/>
</dbReference>
<reference evidence="1 2" key="1">
    <citation type="submission" date="2017-03" db="EMBL/GenBank/DDBJ databases">
        <title>Draft Genome sequence of Marispirochaeta sp. strain JC444.</title>
        <authorList>
            <person name="Shivani Y."/>
            <person name="Subhash Y."/>
            <person name="Sasikala C."/>
            <person name="Ramana C."/>
        </authorList>
    </citation>
    <scope>NUCLEOTIDE SEQUENCE [LARGE SCALE GENOMIC DNA]</scope>
    <source>
        <strain evidence="1 2">JC444</strain>
    </source>
</reference>
<dbReference type="Pfam" id="PF02566">
    <property type="entry name" value="OsmC"/>
    <property type="match status" value="1"/>
</dbReference>